<dbReference type="EMBL" id="PELM01000332">
    <property type="protein sequence ID" value="RTH01560.1"/>
    <property type="molecule type" value="Genomic_DNA"/>
</dbReference>
<proteinExistence type="predicted"/>
<dbReference type="Proteomes" id="UP000288073">
    <property type="component" value="Unassembled WGS sequence"/>
</dbReference>
<evidence type="ECO:0000313" key="5">
    <source>
        <dbReference type="EMBL" id="RTH21965.1"/>
    </source>
</evidence>
<reference evidence="14 15" key="2">
    <citation type="journal article" date="2019" name="Extremophiles">
        <title>Biogeography of thermophiles and predominance of Thermus scotoductus in domestic water heaters.</title>
        <authorList>
            <person name="Wilpiszeski R.L."/>
            <person name="Zhang Z."/>
            <person name="House C.H."/>
        </authorList>
    </citation>
    <scope>NUCLEOTIDE SEQUENCE [LARGE SCALE GENOMIC DNA]</scope>
    <source>
        <strain evidence="11 23">10_S10</strain>
        <strain evidence="10 21">12_S12</strain>
        <strain evidence="12 17">14_S14</strain>
        <strain evidence="9 25">16_S16</strain>
        <strain evidence="13 20">1_S1</strain>
        <strain evidence="8 16">20_S20</strain>
        <strain evidence="7 22">24_S24</strain>
        <strain evidence="6 18">25_S25</strain>
        <strain evidence="5 14">27_S27</strain>
        <strain evidence="4 19">28_S28</strain>
        <strain evidence="3 15">34_S34</strain>
        <strain evidence="2 24">38_S38</strain>
    </source>
</reference>
<dbReference type="Proteomes" id="UP000286928">
    <property type="component" value="Unassembled WGS sequence"/>
</dbReference>
<evidence type="ECO:0000313" key="23">
    <source>
        <dbReference type="Proteomes" id="UP000288073"/>
    </source>
</evidence>
<dbReference type="EMBL" id="PEML01000295">
    <property type="protein sequence ID" value="RTI05670.1"/>
    <property type="molecule type" value="Genomic_DNA"/>
</dbReference>
<dbReference type="EMBL" id="PEMN01000378">
    <property type="protein sequence ID" value="RTI13942.1"/>
    <property type="molecule type" value="Genomic_DNA"/>
</dbReference>
<evidence type="ECO:0000313" key="21">
    <source>
        <dbReference type="Proteomes" id="UP000287962"/>
    </source>
</evidence>
<dbReference type="EMBL" id="PELW01000380">
    <property type="protein sequence ID" value="RTH21965.1"/>
    <property type="molecule type" value="Genomic_DNA"/>
</dbReference>
<dbReference type="GeneID" id="93867946"/>
<accession>A0A430RJG4</accession>
<dbReference type="Proteomes" id="UP000288051">
    <property type="component" value="Unassembled WGS sequence"/>
</dbReference>
<dbReference type="Proteomes" id="UP000288082">
    <property type="component" value="Unassembled WGS sequence"/>
</dbReference>
<name>A0A430RJG4_THESC</name>
<dbReference type="EMBL" id="PELY01000399">
    <property type="protein sequence ID" value="RTH23391.1"/>
    <property type="molecule type" value="Genomic_DNA"/>
</dbReference>
<sequence length="58" mass="6816">MKERALALFFLAWVLFTPPFDLLPLGEKGPWGLPLLYLYLFLAWGLVILLAYFLYRKP</sequence>
<dbReference type="Proteomes" id="UP000287962">
    <property type="component" value="Unassembled WGS sequence"/>
</dbReference>
<feature type="transmembrane region" description="Helical" evidence="1">
    <location>
        <begin position="34"/>
        <end position="55"/>
    </location>
</feature>
<evidence type="ECO:0000313" key="2">
    <source>
        <dbReference type="EMBL" id="RTH01560.1"/>
    </source>
</evidence>
<evidence type="ECO:0008006" key="26">
    <source>
        <dbReference type="Google" id="ProtNLM"/>
    </source>
</evidence>
<evidence type="ECO:0000313" key="9">
    <source>
        <dbReference type="EMBL" id="RTI03217.1"/>
    </source>
</evidence>
<evidence type="ECO:0000313" key="7">
    <source>
        <dbReference type="EMBL" id="RTH32258.1"/>
    </source>
</evidence>
<dbReference type="Proteomes" id="UP000287306">
    <property type="component" value="Unassembled WGS sequence"/>
</dbReference>
<evidence type="ECO:0000313" key="13">
    <source>
        <dbReference type="EMBL" id="RTI48146.1"/>
    </source>
</evidence>
<reference evidence="10" key="1">
    <citation type="submission" date="2017-10" db="EMBL/GenBank/DDBJ databases">
        <authorList>
            <person name="Wilpiszeski R.L."/>
            <person name="Zhidan Z."/>
            <person name="House C.H."/>
        </authorList>
    </citation>
    <scope>NUCLEOTIDE SEQUENCE</scope>
    <source>
        <strain evidence="10">12_S12</strain>
    </source>
</reference>
<dbReference type="Proteomes" id="UP000286734">
    <property type="component" value="Unassembled WGS sequence"/>
</dbReference>
<evidence type="ECO:0000313" key="6">
    <source>
        <dbReference type="EMBL" id="RTH23391.1"/>
    </source>
</evidence>
<dbReference type="EMBL" id="PEMW01000465">
    <property type="protein sequence ID" value="RTI48146.1"/>
    <property type="molecule type" value="Genomic_DNA"/>
</dbReference>
<dbReference type="Proteomes" id="UP000287155">
    <property type="component" value="Unassembled WGS sequence"/>
</dbReference>
<evidence type="ECO:0000313" key="16">
    <source>
        <dbReference type="Proteomes" id="UP000286928"/>
    </source>
</evidence>
<evidence type="ECO:0000313" key="8">
    <source>
        <dbReference type="EMBL" id="RTH34890.1"/>
    </source>
</evidence>
<evidence type="ECO:0000313" key="17">
    <source>
        <dbReference type="Proteomes" id="UP000287155"/>
    </source>
</evidence>
<dbReference type="Proteomes" id="UP000286712">
    <property type="component" value="Unassembled WGS sequence"/>
</dbReference>
<dbReference type="Proteomes" id="UP000288347">
    <property type="component" value="Unassembled WGS sequence"/>
</dbReference>
<evidence type="ECO:0000313" key="15">
    <source>
        <dbReference type="Proteomes" id="UP000286734"/>
    </source>
</evidence>
<evidence type="ECO:0000313" key="18">
    <source>
        <dbReference type="Proteomes" id="UP000287306"/>
    </source>
</evidence>
<evidence type="ECO:0000313" key="10">
    <source>
        <dbReference type="EMBL" id="RTI05670.1"/>
    </source>
</evidence>
<evidence type="ECO:0000313" key="3">
    <source>
        <dbReference type="EMBL" id="RTH07655.1"/>
    </source>
</evidence>
<dbReference type="EMBL" id="PEMH01000021">
    <property type="protein sequence ID" value="RTI03217.1"/>
    <property type="molecule type" value="Genomic_DNA"/>
</dbReference>
<comment type="caution">
    <text evidence="4">The sequence shown here is derived from an EMBL/GenBank/DDBJ whole genome shotgun (WGS) entry which is preliminary data.</text>
</comment>
<dbReference type="EMBL" id="PELV01000391">
    <property type="protein sequence ID" value="RTH15085.1"/>
    <property type="molecule type" value="Genomic_DNA"/>
</dbReference>
<evidence type="ECO:0000313" key="4">
    <source>
        <dbReference type="EMBL" id="RTH15085.1"/>
    </source>
</evidence>
<evidence type="ECO:0000256" key="1">
    <source>
        <dbReference type="SAM" id="Phobius"/>
    </source>
</evidence>
<dbReference type="EMBL" id="PELZ01000455">
    <property type="protein sequence ID" value="RTH32258.1"/>
    <property type="molecule type" value="Genomic_DNA"/>
</dbReference>
<dbReference type="EMBL" id="PELP01000027">
    <property type="protein sequence ID" value="RTH07655.1"/>
    <property type="molecule type" value="Genomic_DNA"/>
</dbReference>
<evidence type="ECO:0000313" key="11">
    <source>
        <dbReference type="EMBL" id="RTI13942.1"/>
    </source>
</evidence>
<keyword evidence="1" id="KW-1133">Transmembrane helix</keyword>
<evidence type="ECO:0000313" key="19">
    <source>
        <dbReference type="Proteomes" id="UP000287439"/>
    </source>
</evidence>
<dbReference type="AlphaFoldDB" id="A0A430RJG4"/>
<keyword evidence="1" id="KW-0812">Transmembrane</keyword>
<evidence type="ECO:0000313" key="14">
    <source>
        <dbReference type="Proteomes" id="UP000286712"/>
    </source>
</evidence>
<dbReference type="Proteomes" id="UP000287467">
    <property type="component" value="Unassembled WGS sequence"/>
</dbReference>
<organism evidence="4 19">
    <name type="scientific">Thermus scotoductus</name>
    <dbReference type="NCBI Taxonomy" id="37636"/>
    <lineage>
        <taxon>Bacteria</taxon>
        <taxon>Thermotogati</taxon>
        <taxon>Deinococcota</taxon>
        <taxon>Deinococci</taxon>
        <taxon>Thermales</taxon>
        <taxon>Thermaceae</taxon>
        <taxon>Thermus</taxon>
    </lineage>
</organism>
<keyword evidence="21" id="KW-1185">Reference proteome</keyword>
<evidence type="ECO:0000313" key="24">
    <source>
        <dbReference type="Proteomes" id="UP000288082"/>
    </source>
</evidence>
<evidence type="ECO:0000313" key="20">
    <source>
        <dbReference type="Proteomes" id="UP000287467"/>
    </source>
</evidence>
<dbReference type="Proteomes" id="UP000287439">
    <property type="component" value="Unassembled WGS sequence"/>
</dbReference>
<protein>
    <recommendedName>
        <fullName evidence="26">DUF3311 domain-containing protein</fullName>
    </recommendedName>
</protein>
<evidence type="ECO:0000313" key="22">
    <source>
        <dbReference type="Proteomes" id="UP000288051"/>
    </source>
</evidence>
<keyword evidence="1" id="KW-0472">Membrane</keyword>
<gene>
    <name evidence="13" type="ORF">CSW14_13000</name>
    <name evidence="11" type="ORF">CSW23_12370</name>
    <name evidence="10" type="ORF">CSW25_10750</name>
    <name evidence="12" type="ORF">CSW27_00770</name>
    <name evidence="9" type="ORF">CSW29_01000</name>
    <name evidence="8" type="ORF">CSW33_00385</name>
    <name evidence="7" type="ORF">CSW37_12315</name>
    <name evidence="6" type="ORF">CSW38_10700</name>
    <name evidence="5" type="ORF">CSW40_11760</name>
    <name evidence="4" type="ORF">CSW41_11165</name>
    <name evidence="3" type="ORF">CSW47_01425</name>
    <name evidence="2" type="ORF">CSW50_09180</name>
</gene>
<dbReference type="EMBL" id="PEMJ01000015">
    <property type="protein sequence ID" value="RTI17883.1"/>
    <property type="molecule type" value="Genomic_DNA"/>
</dbReference>
<evidence type="ECO:0000313" key="25">
    <source>
        <dbReference type="Proteomes" id="UP000288347"/>
    </source>
</evidence>
<evidence type="ECO:0000313" key="12">
    <source>
        <dbReference type="EMBL" id="RTI17883.1"/>
    </source>
</evidence>
<dbReference type="EMBL" id="PEMD01000010">
    <property type="protein sequence ID" value="RTH34890.1"/>
    <property type="molecule type" value="Genomic_DNA"/>
</dbReference>
<dbReference type="RefSeq" id="WP_019549990.1">
    <property type="nucleotide sequence ID" value="NZ_DAHVNI010000006.1"/>
</dbReference>